<evidence type="ECO:0000256" key="4">
    <source>
        <dbReference type="ARBA" id="ARBA00022989"/>
    </source>
</evidence>
<reference evidence="7 8" key="1">
    <citation type="submission" date="2023-08" db="EMBL/GenBank/DDBJ databases">
        <title>Black Yeasts Isolated from many extreme environments.</title>
        <authorList>
            <person name="Coleine C."/>
            <person name="Stajich J.E."/>
            <person name="Selbmann L."/>
        </authorList>
    </citation>
    <scope>NUCLEOTIDE SEQUENCE [LARGE SCALE GENOMIC DNA]</scope>
    <source>
        <strain evidence="7 8">CCFEE 5935</strain>
    </source>
</reference>
<feature type="transmembrane region" description="Helical" evidence="6">
    <location>
        <begin position="241"/>
        <end position="261"/>
    </location>
</feature>
<feature type="transmembrane region" description="Helical" evidence="6">
    <location>
        <begin position="79"/>
        <end position="97"/>
    </location>
</feature>
<dbReference type="InterPro" id="IPR036259">
    <property type="entry name" value="MFS_trans_sf"/>
</dbReference>
<evidence type="ECO:0000256" key="3">
    <source>
        <dbReference type="ARBA" id="ARBA00022692"/>
    </source>
</evidence>
<dbReference type="EMBL" id="JAVRRT010000001">
    <property type="protein sequence ID" value="KAK5175365.1"/>
    <property type="molecule type" value="Genomic_DNA"/>
</dbReference>
<dbReference type="GO" id="GO:0016020">
    <property type="term" value="C:membrane"/>
    <property type="evidence" value="ECO:0007669"/>
    <property type="project" value="UniProtKB-SubCell"/>
</dbReference>
<dbReference type="PANTHER" id="PTHR43791:SF104">
    <property type="entry name" value="MAJOR FACILITATOR SUPERFAMILY (MFS) PROFILE DOMAIN-CONTAINING PROTEIN-RELATED"/>
    <property type="match status" value="1"/>
</dbReference>
<feature type="transmembrane region" description="Helical" evidence="6">
    <location>
        <begin position="473"/>
        <end position="496"/>
    </location>
</feature>
<keyword evidence="3 6" id="KW-0812">Transmembrane</keyword>
<evidence type="ECO:0000256" key="6">
    <source>
        <dbReference type="SAM" id="Phobius"/>
    </source>
</evidence>
<gene>
    <name evidence="7" type="ORF">LTR77_000504</name>
</gene>
<feature type="transmembrane region" description="Helical" evidence="6">
    <location>
        <begin position="322"/>
        <end position="341"/>
    </location>
</feature>
<feature type="transmembrane region" description="Helical" evidence="6">
    <location>
        <begin position="446"/>
        <end position="467"/>
    </location>
</feature>
<evidence type="ECO:0000256" key="5">
    <source>
        <dbReference type="ARBA" id="ARBA00023136"/>
    </source>
</evidence>
<dbReference type="SUPFAM" id="SSF103473">
    <property type="entry name" value="MFS general substrate transporter"/>
    <property type="match status" value="1"/>
</dbReference>
<feature type="transmembrane region" description="Helical" evidence="6">
    <location>
        <begin position="206"/>
        <end position="229"/>
    </location>
</feature>
<feature type="transmembrane region" description="Helical" evidence="6">
    <location>
        <begin position="412"/>
        <end position="434"/>
    </location>
</feature>
<name>A0AAV9PPF2_9PEZI</name>
<dbReference type="InterPro" id="IPR011701">
    <property type="entry name" value="MFS"/>
</dbReference>
<comment type="caution">
    <text evidence="7">The sequence shown here is derived from an EMBL/GenBank/DDBJ whole genome shotgun (WGS) entry which is preliminary data.</text>
</comment>
<feature type="transmembrane region" description="Helical" evidence="6">
    <location>
        <begin position="361"/>
        <end position="378"/>
    </location>
</feature>
<keyword evidence="2" id="KW-0813">Transport</keyword>
<dbReference type="GO" id="GO:0022857">
    <property type="term" value="F:transmembrane transporter activity"/>
    <property type="evidence" value="ECO:0007669"/>
    <property type="project" value="InterPro"/>
</dbReference>
<accession>A0AAV9PPF2</accession>
<dbReference type="Pfam" id="PF07690">
    <property type="entry name" value="MFS_1"/>
    <property type="match status" value="1"/>
</dbReference>
<keyword evidence="4 6" id="KW-1133">Transmembrane helix</keyword>
<evidence type="ECO:0000256" key="1">
    <source>
        <dbReference type="ARBA" id="ARBA00004141"/>
    </source>
</evidence>
<evidence type="ECO:0000313" key="8">
    <source>
        <dbReference type="Proteomes" id="UP001337655"/>
    </source>
</evidence>
<feature type="transmembrane region" description="Helical" evidence="6">
    <location>
        <begin position="385"/>
        <end position="406"/>
    </location>
</feature>
<feature type="transmembrane region" description="Helical" evidence="6">
    <location>
        <begin position="176"/>
        <end position="194"/>
    </location>
</feature>
<dbReference type="PANTHER" id="PTHR43791">
    <property type="entry name" value="PERMEASE-RELATED"/>
    <property type="match status" value="1"/>
</dbReference>
<evidence type="ECO:0000256" key="2">
    <source>
        <dbReference type="ARBA" id="ARBA00022448"/>
    </source>
</evidence>
<keyword evidence="8" id="KW-1185">Reference proteome</keyword>
<dbReference type="Proteomes" id="UP001337655">
    <property type="component" value="Unassembled WGS sequence"/>
</dbReference>
<sequence length="540" mass="61868">MDWTPADLHFEMEDMVEDEAESKRSFEMQDPDPLPTKLESAFESGSLVKSYEPVAGYDYHFRWTRDAERRVVKKIDRRICLLLGLMFFVLQVDRASITQSPSKDMLEDQGLSRDDWKTGQTVYFASIVAATLPSQLIGKWIGCEKWISLQMISWSIVASMQLGVTGPRSFWVNRALIGIFESGFVPSSILYVSYFYTSTELTKRLAWFWVGFPMARVACTLLASGMMQLSGLSEFPNPQGWLPGAVSAIIFPLGCIAWLCLPPSPTQTPSKSHGRRSWVSATEQKIMVNRVLRDDRGKGEMSNREPITLRSLYTCLMDYRMWPIYLIGLSWQLPMLPSVQYLTNILRTLAMSDFERRLRHLPADLIWTFNLLLFTYFSELVNERLLVSSLSQVWCLPMLISMYVLPFDRENINTWALAFLTCAQPFVHAMLLGLASRNSGSVANRAVSVAVYNMCVAACNIIALNIYKREDAPFYFAGNKILIVVAGCNIVLFLIAKRFYVSLNQRREVRWETMSRQDRQVYLATTKDRGNKRLDFRFAH</sequence>
<dbReference type="AlphaFoldDB" id="A0AAV9PPF2"/>
<organism evidence="7 8">
    <name type="scientific">Saxophila tyrrhenica</name>
    <dbReference type="NCBI Taxonomy" id="1690608"/>
    <lineage>
        <taxon>Eukaryota</taxon>
        <taxon>Fungi</taxon>
        <taxon>Dikarya</taxon>
        <taxon>Ascomycota</taxon>
        <taxon>Pezizomycotina</taxon>
        <taxon>Dothideomycetes</taxon>
        <taxon>Dothideomycetidae</taxon>
        <taxon>Mycosphaerellales</taxon>
        <taxon>Extremaceae</taxon>
        <taxon>Saxophila</taxon>
    </lineage>
</organism>
<keyword evidence="5 6" id="KW-0472">Membrane</keyword>
<dbReference type="RefSeq" id="XP_064664003.1">
    <property type="nucleotide sequence ID" value="XM_064797769.1"/>
</dbReference>
<dbReference type="Gene3D" id="1.20.1250.20">
    <property type="entry name" value="MFS general substrate transporter like domains"/>
    <property type="match status" value="1"/>
</dbReference>
<comment type="subcellular location">
    <subcellularLocation>
        <location evidence="1">Membrane</location>
        <topology evidence="1">Multi-pass membrane protein</topology>
    </subcellularLocation>
</comment>
<protein>
    <submittedName>
        <fullName evidence="7">Uncharacterized protein</fullName>
    </submittedName>
</protein>
<proteinExistence type="predicted"/>
<dbReference type="GeneID" id="89921854"/>
<evidence type="ECO:0000313" key="7">
    <source>
        <dbReference type="EMBL" id="KAK5175365.1"/>
    </source>
</evidence>